<keyword evidence="10" id="KW-0131">Cell cycle</keyword>
<evidence type="ECO:0000256" key="7">
    <source>
        <dbReference type="ARBA" id="ARBA00022741"/>
    </source>
</evidence>
<evidence type="ECO:0000313" key="16">
    <source>
        <dbReference type="EMBL" id="KAF6027915.1"/>
    </source>
</evidence>
<dbReference type="PANTHER" id="PTHR24056:SF107">
    <property type="entry name" value="CYCLIN-DEPENDENT KINASE 11A-RELATED"/>
    <property type="match status" value="1"/>
</dbReference>
<comment type="catalytic activity">
    <reaction evidence="11">
        <text>L-threonyl-[protein] + ATP = O-phospho-L-threonyl-[protein] + ADP + H(+)</text>
        <dbReference type="Rhea" id="RHEA:46608"/>
        <dbReference type="Rhea" id="RHEA-COMP:11060"/>
        <dbReference type="Rhea" id="RHEA-COMP:11605"/>
        <dbReference type="ChEBI" id="CHEBI:15378"/>
        <dbReference type="ChEBI" id="CHEBI:30013"/>
        <dbReference type="ChEBI" id="CHEBI:30616"/>
        <dbReference type="ChEBI" id="CHEBI:61977"/>
        <dbReference type="ChEBI" id="CHEBI:456216"/>
        <dbReference type="EC" id="2.7.11.22"/>
    </reaction>
</comment>
<evidence type="ECO:0000256" key="5">
    <source>
        <dbReference type="ARBA" id="ARBA00022553"/>
    </source>
</evidence>
<evidence type="ECO:0000256" key="14">
    <source>
        <dbReference type="SAM" id="MobiDB-lite"/>
    </source>
</evidence>
<dbReference type="SUPFAM" id="SSF56112">
    <property type="entry name" value="Protein kinase-like (PK-like)"/>
    <property type="match status" value="1"/>
</dbReference>
<feature type="compositionally biased region" description="Basic and acidic residues" evidence="14">
    <location>
        <begin position="281"/>
        <end position="296"/>
    </location>
</feature>
<dbReference type="GO" id="GO:0004693">
    <property type="term" value="F:cyclin-dependent protein serine/threonine kinase activity"/>
    <property type="evidence" value="ECO:0007669"/>
    <property type="project" value="UniProtKB-EC"/>
</dbReference>
<dbReference type="GO" id="GO:0005524">
    <property type="term" value="F:ATP binding"/>
    <property type="evidence" value="ECO:0007669"/>
    <property type="project" value="UniProtKB-KW"/>
</dbReference>
<keyword evidence="6" id="KW-0808">Transferase</keyword>
<dbReference type="PROSITE" id="PS00108">
    <property type="entry name" value="PROTEIN_KINASE_ST"/>
    <property type="match status" value="1"/>
</dbReference>
<dbReference type="Pfam" id="PF00069">
    <property type="entry name" value="Pkinase"/>
    <property type="match status" value="1"/>
</dbReference>
<dbReference type="PROSITE" id="PS50011">
    <property type="entry name" value="PROTEIN_KINASE_DOM"/>
    <property type="match status" value="1"/>
</dbReference>
<dbReference type="AlphaFoldDB" id="A0A7J7JPI2"/>
<feature type="compositionally biased region" description="Basic residues" evidence="14">
    <location>
        <begin position="47"/>
        <end position="63"/>
    </location>
</feature>
<dbReference type="PANTHER" id="PTHR24056">
    <property type="entry name" value="CELL DIVISION PROTEIN KINASE"/>
    <property type="match status" value="1"/>
</dbReference>
<comment type="catalytic activity">
    <reaction evidence="12">
        <text>L-seryl-[protein] + ATP = O-phospho-L-seryl-[protein] + ADP + H(+)</text>
        <dbReference type="Rhea" id="RHEA:17989"/>
        <dbReference type="Rhea" id="RHEA-COMP:9863"/>
        <dbReference type="Rhea" id="RHEA-COMP:11604"/>
        <dbReference type="ChEBI" id="CHEBI:15378"/>
        <dbReference type="ChEBI" id="CHEBI:29999"/>
        <dbReference type="ChEBI" id="CHEBI:30616"/>
        <dbReference type="ChEBI" id="CHEBI:83421"/>
        <dbReference type="ChEBI" id="CHEBI:456216"/>
        <dbReference type="EC" id="2.7.11.22"/>
    </reaction>
</comment>
<dbReference type="SMART" id="SM00220">
    <property type="entry name" value="S_TKc"/>
    <property type="match status" value="1"/>
</dbReference>
<evidence type="ECO:0000256" key="9">
    <source>
        <dbReference type="ARBA" id="ARBA00022840"/>
    </source>
</evidence>
<gene>
    <name evidence="16" type="ORF">EB796_013777</name>
</gene>
<name>A0A7J7JPI2_BUGNE</name>
<evidence type="ECO:0000256" key="1">
    <source>
        <dbReference type="ARBA" id="ARBA00001946"/>
    </source>
</evidence>
<reference evidence="16" key="1">
    <citation type="submission" date="2020-06" db="EMBL/GenBank/DDBJ databases">
        <title>Draft genome of Bugula neritina, a colonial animal packing powerful symbionts and potential medicines.</title>
        <authorList>
            <person name="Rayko M."/>
        </authorList>
    </citation>
    <scope>NUCLEOTIDE SEQUENCE [LARGE SCALE GENOMIC DNA]</scope>
    <source>
        <strain evidence="16">Kwan_BN1</strain>
    </source>
</reference>
<dbReference type="CDD" id="cd07843">
    <property type="entry name" value="STKc_CDC2L1"/>
    <property type="match status" value="1"/>
</dbReference>
<feature type="compositionally biased region" description="Basic and acidic residues" evidence="14">
    <location>
        <begin position="195"/>
        <end position="245"/>
    </location>
</feature>
<evidence type="ECO:0000256" key="13">
    <source>
        <dbReference type="ARBA" id="ARBA00079859"/>
    </source>
</evidence>
<keyword evidence="8" id="KW-0418">Kinase</keyword>
<dbReference type="Gene3D" id="3.30.200.20">
    <property type="entry name" value="Phosphorylase Kinase, domain 1"/>
    <property type="match status" value="1"/>
</dbReference>
<dbReference type="EC" id="2.7.11.22" evidence="3"/>
<dbReference type="FunFam" id="3.30.200.20:FF:000054">
    <property type="entry name" value="Cyclin-dependent kinase 11B"/>
    <property type="match status" value="1"/>
</dbReference>
<sequence length="829" mass="93785">MSKSPTEAGELPPSPHTSDQAEPPHELLRMDTVEDDSLQIHPPQQIHTKKEKSHKHKHKKSKDHRKDASRERTSSKTDDRVEKERKRDRVAKEDRYIKEDKGSRAKEDRVPFRDDRALARDDRAPGRSDRAPARDDRAQYREDRLGRDDRQVSRERPRDDRYRQAGRETGGYSRVDKQTDRMPSRSEYYFSGPKADLRETLMRSHKRNLDKEERRDSPAERDSRRHGADEASGRGREESRHDSLSRHRSRSPLNRSKGSNKASDSLVQPRSDAPAKSGSKKSAESKRDAGSKKVDVIELSGGEEGPESPSEEEEESGSEEEVEESGSEAEESGSEAEVEEGGESSSGEEVEESEESGSAEESEEEEESEQEVEQEEAEKSAESSGQSDQESRRSKKRKKSSHKSRSKDRRSHKSKFESESEAEESAEEAAPAEAANGEDDSNSEVEMAMTPEMSDPPTPPPRLPPYYPALQGCRSVDDFRHLNRIEEGTYGVVFRAEDLKQKEIVALKRLKMEKEKEGFPITSLREINTLLKTQHENIVTVREIVVGSNMDKIYLVMDFVEHDLKALMESMKTPFAIGEVKTLLLQLLKAVAHMHDNWILHRDLKTSNLLLSHKGILKVGDFGLAREYGSPLKPYTPVVVTLWYRAPELLLGCKQYSTAIDVWSVGCIFAEMLLMKALWPGKNEIDELNKIFKDMGTPTEKIWPGVSELPAMKKCNFAEYPYNTLKNRFASGLLDDPGYELLNKFLTFDPKKRVSAEDAKSHEYFDIHPLPVDPSLFPTWPARSEQPRGKKEKTPKPPSGGQAYKLLGADDAGFHLGANSLSSGFNLKF</sequence>
<proteinExistence type="inferred from homology"/>
<dbReference type="Gene3D" id="1.10.510.10">
    <property type="entry name" value="Transferase(Phosphotransferase) domain 1"/>
    <property type="match status" value="1"/>
</dbReference>
<dbReference type="InterPro" id="IPR050108">
    <property type="entry name" value="CDK"/>
</dbReference>
<dbReference type="OrthoDB" id="647at2759"/>
<keyword evidence="5" id="KW-0597">Phosphoprotein</keyword>
<feature type="region of interest" description="Disordered" evidence="14">
    <location>
        <begin position="776"/>
        <end position="806"/>
    </location>
</feature>
<keyword evidence="9" id="KW-0067">ATP-binding</keyword>
<comment type="cofactor">
    <cofactor evidence="1">
        <name>Mg(2+)</name>
        <dbReference type="ChEBI" id="CHEBI:18420"/>
    </cofactor>
</comment>
<keyword evidence="17" id="KW-1185">Reference proteome</keyword>
<evidence type="ECO:0000256" key="10">
    <source>
        <dbReference type="ARBA" id="ARBA00023306"/>
    </source>
</evidence>
<feature type="compositionally biased region" description="Basic residues" evidence="14">
    <location>
        <begin position="393"/>
        <end position="413"/>
    </location>
</feature>
<dbReference type="InterPro" id="IPR000719">
    <property type="entry name" value="Prot_kinase_dom"/>
</dbReference>
<evidence type="ECO:0000313" key="17">
    <source>
        <dbReference type="Proteomes" id="UP000593567"/>
    </source>
</evidence>
<evidence type="ECO:0000259" key="15">
    <source>
        <dbReference type="PROSITE" id="PS50011"/>
    </source>
</evidence>
<organism evidence="16 17">
    <name type="scientific">Bugula neritina</name>
    <name type="common">Brown bryozoan</name>
    <name type="synonym">Sertularia neritina</name>
    <dbReference type="NCBI Taxonomy" id="10212"/>
    <lineage>
        <taxon>Eukaryota</taxon>
        <taxon>Metazoa</taxon>
        <taxon>Spiralia</taxon>
        <taxon>Lophotrochozoa</taxon>
        <taxon>Bryozoa</taxon>
        <taxon>Gymnolaemata</taxon>
        <taxon>Cheilostomatida</taxon>
        <taxon>Flustrina</taxon>
        <taxon>Buguloidea</taxon>
        <taxon>Bugulidae</taxon>
        <taxon>Bugula</taxon>
    </lineage>
</organism>
<dbReference type="InterPro" id="IPR045267">
    <property type="entry name" value="CDK11/PITSLRE_STKc"/>
</dbReference>
<feature type="compositionally biased region" description="Basic and acidic residues" evidence="14">
    <location>
        <begin position="174"/>
        <end position="184"/>
    </location>
</feature>
<evidence type="ECO:0000256" key="3">
    <source>
        <dbReference type="ARBA" id="ARBA00012425"/>
    </source>
</evidence>
<dbReference type="InterPro" id="IPR008271">
    <property type="entry name" value="Ser/Thr_kinase_AS"/>
</dbReference>
<feature type="compositionally biased region" description="Acidic residues" evidence="14">
    <location>
        <begin position="304"/>
        <end position="376"/>
    </location>
</feature>
<dbReference type="FunFam" id="1.10.510.10:FF:000124">
    <property type="entry name" value="cyclin-dependent kinase 11B isoform X1"/>
    <property type="match status" value="1"/>
</dbReference>
<evidence type="ECO:0000256" key="11">
    <source>
        <dbReference type="ARBA" id="ARBA00047811"/>
    </source>
</evidence>
<feature type="compositionally biased region" description="Basic and acidic residues" evidence="14">
    <location>
        <begin position="22"/>
        <end position="32"/>
    </location>
</feature>
<comment type="similarity">
    <text evidence="2">Belongs to the protein kinase superfamily. CMGC Ser/Thr protein kinase family. CDC2/CDKX subfamily.</text>
</comment>
<accession>A0A7J7JPI2</accession>
<evidence type="ECO:0000256" key="6">
    <source>
        <dbReference type="ARBA" id="ARBA00022679"/>
    </source>
</evidence>
<dbReference type="InterPro" id="IPR011009">
    <property type="entry name" value="Kinase-like_dom_sf"/>
</dbReference>
<dbReference type="GO" id="GO:0005634">
    <property type="term" value="C:nucleus"/>
    <property type="evidence" value="ECO:0007669"/>
    <property type="project" value="TreeGrafter"/>
</dbReference>
<evidence type="ECO:0000256" key="12">
    <source>
        <dbReference type="ARBA" id="ARBA00048367"/>
    </source>
</evidence>
<dbReference type="GO" id="GO:0007346">
    <property type="term" value="P:regulation of mitotic cell cycle"/>
    <property type="evidence" value="ECO:0007669"/>
    <property type="project" value="TreeGrafter"/>
</dbReference>
<comment type="caution">
    <text evidence="16">The sequence shown here is derived from an EMBL/GenBank/DDBJ whole genome shotgun (WGS) entry which is preliminary data.</text>
</comment>
<feature type="compositionally biased region" description="Basic and acidic residues" evidence="14">
    <location>
        <begin position="64"/>
        <end position="166"/>
    </location>
</feature>
<feature type="compositionally biased region" description="Basic and acidic residues" evidence="14">
    <location>
        <begin position="785"/>
        <end position="795"/>
    </location>
</feature>
<evidence type="ECO:0000256" key="2">
    <source>
        <dbReference type="ARBA" id="ARBA00006485"/>
    </source>
</evidence>
<evidence type="ECO:0000256" key="8">
    <source>
        <dbReference type="ARBA" id="ARBA00022777"/>
    </source>
</evidence>
<feature type="compositionally biased region" description="Polar residues" evidence="14">
    <location>
        <begin position="257"/>
        <end position="268"/>
    </location>
</feature>
<feature type="domain" description="Protein kinase" evidence="15">
    <location>
        <begin position="479"/>
        <end position="765"/>
    </location>
</feature>
<dbReference type="Proteomes" id="UP000593567">
    <property type="component" value="Unassembled WGS sequence"/>
</dbReference>
<feature type="region of interest" description="Disordered" evidence="14">
    <location>
        <begin position="1"/>
        <end position="462"/>
    </location>
</feature>
<evidence type="ECO:0000256" key="4">
    <source>
        <dbReference type="ARBA" id="ARBA00022527"/>
    </source>
</evidence>
<dbReference type="EMBL" id="VXIV02002006">
    <property type="protein sequence ID" value="KAF6027915.1"/>
    <property type="molecule type" value="Genomic_DNA"/>
</dbReference>
<keyword evidence="4" id="KW-0723">Serine/threonine-protein kinase</keyword>
<protein>
    <recommendedName>
        <fullName evidence="3">cyclin-dependent kinase</fullName>
        <ecNumber evidence="3">2.7.11.22</ecNumber>
    </recommendedName>
    <alternativeName>
        <fullName evidence="13">Galactosyltransferase-associated protein kinase p58/GTA</fullName>
    </alternativeName>
</protein>
<keyword evidence="7" id="KW-0547">Nucleotide-binding</keyword>